<comment type="caution">
    <text evidence="4">The sequence shown here is derived from an EMBL/GenBank/DDBJ whole genome shotgun (WGS) entry which is preliminary data.</text>
</comment>
<reference evidence="4" key="1">
    <citation type="submission" date="2022-02" db="EMBL/GenBank/DDBJ databases">
        <title>Atlantic sturgeon de novo genome assembly.</title>
        <authorList>
            <person name="Stock M."/>
            <person name="Klopp C."/>
            <person name="Guiguen Y."/>
            <person name="Cabau C."/>
            <person name="Parinello H."/>
            <person name="Santidrian Yebra-Pimentel E."/>
            <person name="Kuhl H."/>
            <person name="Dirks R.P."/>
            <person name="Guessner J."/>
            <person name="Wuertz S."/>
            <person name="Du K."/>
            <person name="Schartl M."/>
        </authorList>
    </citation>
    <scope>NUCLEOTIDE SEQUENCE</scope>
    <source>
        <strain evidence="4">STURGEONOMICS-FGT-2020</strain>
        <tissue evidence="4">Whole blood</tissue>
    </source>
</reference>
<keyword evidence="1" id="KW-0175">Coiled coil</keyword>
<dbReference type="EMBL" id="JAGXEW010000004">
    <property type="protein sequence ID" value="KAK1171985.1"/>
    <property type="molecule type" value="Genomic_DNA"/>
</dbReference>
<feature type="domain" description="UBA" evidence="3">
    <location>
        <begin position="367"/>
        <end position="407"/>
    </location>
</feature>
<feature type="domain" description="UBA" evidence="3">
    <location>
        <begin position="417"/>
        <end position="463"/>
    </location>
</feature>
<feature type="domain" description="UBA" evidence="3">
    <location>
        <begin position="481"/>
        <end position="522"/>
    </location>
</feature>
<dbReference type="PANTHER" id="PTHR12948:SF3">
    <property type="entry name" value="NEDD8 ULTIMATE BUSTER 1"/>
    <property type="match status" value="1"/>
</dbReference>
<organism evidence="4 5">
    <name type="scientific">Acipenser oxyrinchus oxyrinchus</name>
    <dbReference type="NCBI Taxonomy" id="40147"/>
    <lineage>
        <taxon>Eukaryota</taxon>
        <taxon>Metazoa</taxon>
        <taxon>Chordata</taxon>
        <taxon>Craniata</taxon>
        <taxon>Vertebrata</taxon>
        <taxon>Euteleostomi</taxon>
        <taxon>Actinopterygii</taxon>
        <taxon>Chondrostei</taxon>
        <taxon>Acipenseriformes</taxon>
        <taxon>Acipenseridae</taxon>
        <taxon>Acipenser</taxon>
    </lineage>
</organism>
<dbReference type="Pfam" id="PF18037">
    <property type="entry name" value="Ubiquitin_5"/>
    <property type="match status" value="1"/>
</dbReference>
<dbReference type="Gene3D" id="3.10.20.90">
    <property type="entry name" value="Phosphatidylinositol 3-kinase Catalytic Subunit, Chain A, domain 1"/>
    <property type="match status" value="1"/>
</dbReference>
<evidence type="ECO:0000256" key="2">
    <source>
        <dbReference type="SAM" id="MobiDB-lite"/>
    </source>
</evidence>
<dbReference type="AlphaFoldDB" id="A0AAD8LN63"/>
<dbReference type="SUPFAM" id="SSF46934">
    <property type="entry name" value="UBA-like"/>
    <property type="match status" value="3"/>
</dbReference>
<dbReference type="Gene3D" id="1.10.8.10">
    <property type="entry name" value="DNA helicase RuvA subunit, C-terminal domain"/>
    <property type="match status" value="3"/>
</dbReference>
<evidence type="ECO:0000259" key="3">
    <source>
        <dbReference type="PROSITE" id="PS50030"/>
    </source>
</evidence>
<dbReference type="PROSITE" id="PS50030">
    <property type="entry name" value="UBA"/>
    <property type="match status" value="3"/>
</dbReference>
<proteinExistence type="predicted"/>
<evidence type="ECO:0000313" key="5">
    <source>
        <dbReference type="Proteomes" id="UP001230051"/>
    </source>
</evidence>
<dbReference type="SMART" id="SM00165">
    <property type="entry name" value="UBA"/>
    <property type="match status" value="3"/>
</dbReference>
<dbReference type="CDD" id="cd14292">
    <property type="entry name" value="UBA2_NUB1"/>
    <property type="match status" value="1"/>
</dbReference>
<feature type="compositionally biased region" description="Low complexity" evidence="2">
    <location>
        <begin position="527"/>
        <end position="553"/>
    </location>
</feature>
<dbReference type="InterPro" id="IPR041207">
    <property type="entry name" value="NUB1_ubiquitin-like_dom"/>
</dbReference>
<dbReference type="InterPro" id="IPR009060">
    <property type="entry name" value="UBA-like_sf"/>
</dbReference>
<feature type="coiled-coil region" evidence="1">
    <location>
        <begin position="397"/>
        <end position="427"/>
    </location>
</feature>
<keyword evidence="5" id="KW-1185">Reference proteome</keyword>
<gene>
    <name evidence="4" type="primary">NUB1</name>
    <name evidence="4" type="ORF">AOXY_G4448</name>
</gene>
<dbReference type="GO" id="GO:2000058">
    <property type="term" value="P:regulation of ubiquitin-dependent protein catabolic process"/>
    <property type="evidence" value="ECO:0007669"/>
    <property type="project" value="TreeGrafter"/>
</dbReference>
<name>A0AAD8LN63_ACIOX</name>
<protein>
    <submittedName>
        <fullName evidence="4">NEDD8 ultimate buster 1 isoform X1</fullName>
    </submittedName>
</protein>
<dbReference type="SUPFAM" id="SSF54236">
    <property type="entry name" value="Ubiquitin-like"/>
    <property type="match status" value="1"/>
</dbReference>
<feature type="region of interest" description="Disordered" evidence="2">
    <location>
        <begin position="526"/>
        <end position="571"/>
    </location>
</feature>
<dbReference type="CDD" id="cd17062">
    <property type="entry name" value="Ubl_NUB1"/>
    <property type="match status" value="1"/>
</dbReference>
<dbReference type="Proteomes" id="UP001230051">
    <property type="component" value="Unassembled WGS sequence"/>
</dbReference>
<dbReference type="Pfam" id="PF00627">
    <property type="entry name" value="UBA"/>
    <property type="match status" value="1"/>
</dbReference>
<sequence length="607" mass="68260">MAQEEYLQSKLKTCLRSDNIQLWKAPYTTENNEVGQQAIKELAEKYAPSLNLNATEVEIALEAVRSLTVKRGKANETYKTEGVATLEIALPKKYKQGSRRHYLETKLDITSNQLIAMISEKFGVGPNMKLILSGRTVGAGKTLQEQGVKHNSKIMVLSLKESEEDKQKMAGEEKQYQIKNETITRTQKGFEILSERDGSMDPDSTPFLEIADHKGNPIKIPPAERKALILAMGLHEKGRALLKKKDYETSLCLLLQADEQFSKCGSQLLNTVDNYAVLQLDIVWCYRALENLDYLENAKDRLQKAESCFLKCYGEAQTRLLQIKGNSGREEVLFLRLYLLQGFLFFLHGEDQLAAEKVVEGLYRQLCVDPDQMTQLLDLGYTEQEARLGLRACRGNLNEAANHISQRREEKAEMKRKEREKRRKRVDDINALREMGYSERDAARALYDAEGNMDRAFQILLDNYCLVETRSNDTESSGTDSSNREVMINQLVFLGFDRDSAAAALGLAGGNVQLAAQLLVHHQGNLPPDILSPSSRSSSSEEPSTSSNSAGSPINPGDEQMDLDLVNEVLGDIPNHEEDYLDLNLEEESEVIAKLKSYLETKHQPPC</sequence>
<dbReference type="InterPro" id="IPR039749">
    <property type="entry name" value="NUB1"/>
</dbReference>
<dbReference type="Pfam" id="PF26285">
    <property type="entry name" value="SASH1_Homeodomain"/>
    <property type="match status" value="1"/>
</dbReference>
<evidence type="ECO:0000313" key="4">
    <source>
        <dbReference type="EMBL" id="KAK1171985.1"/>
    </source>
</evidence>
<accession>A0AAD8LN63</accession>
<dbReference type="InterPro" id="IPR058666">
    <property type="entry name" value="SASH1/NUB1_homeodomain"/>
</dbReference>
<evidence type="ECO:0000256" key="1">
    <source>
        <dbReference type="SAM" id="Coils"/>
    </source>
</evidence>
<dbReference type="InterPro" id="IPR015940">
    <property type="entry name" value="UBA"/>
</dbReference>
<dbReference type="InterPro" id="IPR029071">
    <property type="entry name" value="Ubiquitin-like_domsf"/>
</dbReference>
<dbReference type="CDD" id="cd14291">
    <property type="entry name" value="UBA1_NUB1_like"/>
    <property type="match status" value="1"/>
</dbReference>
<dbReference type="PANTHER" id="PTHR12948">
    <property type="entry name" value="NEDD8 ULTIMATE BUSTER-1 BS4 PROTEIN"/>
    <property type="match status" value="1"/>
</dbReference>